<dbReference type="InterPro" id="IPR035979">
    <property type="entry name" value="RBD_domain_sf"/>
</dbReference>
<proteinExistence type="predicted"/>
<keyword evidence="5" id="KW-1185">Reference proteome</keyword>
<dbReference type="InterPro" id="IPR052462">
    <property type="entry name" value="SLIRP/GR-RBP-like"/>
</dbReference>
<dbReference type="Proteomes" id="UP000541444">
    <property type="component" value="Unassembled WGS sequence"/>
</dbReference>
<evidence type="ECO:0000256" key="2">
    <source>
        <dbReference type="PROSITE-ProRule" id="PRU00176"/>
    </source>
</evidence>
<evidence type="ECO:0000313" key="5">
    <source>
        <dbReference type="Proteomes" id="UP000541444"/>
    </source>
</evidence>
<gene>
    <name evidence="4" type="ORF">GIB67_035242</name>
</gene>
<dbReference type="Gene3D" id="3.30.70.330">
    <property type="match status" value="1"/>
</dbReference>
<comment type="caution">
    <text evidence="4">The sequence shown here is derived from an EMBL/GenBank/DDBJ whole genome shotgun (WGS) entry which is preliminary data.</text>
</comment>
<reference evidence="4 5" key="1">
    <citation type="journal article" date="2020" name="IScience">
        <title>Genome Sequencing of the Endangered Kingdonia uniflora (Circaeasteraceae, Ranunculales) Reveals Potential Mechanisms of Evolutionary Specialization.</title>
        <authorList>
            <person name="Sun Y."/>
            <person name="Deng T."/>
            <person name="Zhang A."/>
            <person name="Moore M.J."/>
            <person name="Landis J.B."/>
            <person name="Lin N."/>
            <person name="Zhang H."/>
            <person name="Zhang X."/>
            <person name="Huang J."/>
            <person name="Zhang X."/>
            <person name="Sun H."/>
            <person name="Wang H."/>
        </authorList>
    </citation>
    <scope>NUCLEOTIDE SEQUENCE [LARGE SCALE GENOMIC DNA]</scope>
    <source>
        <strain evidence="4">TB1705</strain>
        <tissue evidence="4">Leaf</tissue>
    </source>
</reference>
<evidence type="ECO:0000259" key="3">
    <source>
        <dbReference type="PROSITE" id="PS50102"/>
    </source>
</evidence>
<dbReference type="AlphaFoldDB" id="A0A7J7KXS6"/>
<keyword evidence="1 2" id="KW-0694">RNA-binding</keyword>
<dbReference type="GO" id="GO:0003723">
    <property type="term" value="F:RNA binding"/>
    <property type="evidence" value="ECO:0007669"/>
    <property type="project" value="UniProtKB-UniRule"/>
</dbReference>
<dbReference type="EMBL" id="JACGCM010002811">
    <property type="protein sequence ID" value="KAF6135171.1"/>
    <property type="molecule type" value="Genomic_DNA"/>
</dbReference>
<evidence type="ECO:0000256" key="1">
    <source>
        <dbReference type="ARBA" id="ARBA00022884"/>
    </source>
</evidence>
<dbReference type="InterPro" id="IPR012677">
    <property type="entry name" value="Nucleotide-bd_a/b_plait_sf"/>
</dbReference>
<dbReference type="SUPFAM" id="SSF54928">
    <property type="entry name" value="RNA-binding domain, RBD"/>
    <property type="match status" value="1"/>
</dbReference>
<evidence type="ECO:0000313" key="4">
    <source>
        <dbReference type="EMBL" id="KAF6135171.1"/>
    </source>
</evidence>
<dbReference type="PROSITE" id="PS50102">
    <property type="entry name" value="RRM"/>
    <property type="match status" value="1"/>
</dbReference>
<organism evidence="4 5">
    <name type="scientific">Kingdonia uniflora</name>
    <dbReference type="NCBI Taxonomy" id="39325"/>
    <lineage>
        <taxon>Eukaryota</taxon>
        <taxon>Viridiplantae</taxon>
        <taxon>Streptophyta</taxon>
        <taxon>Embryophyta</taxon>
        <taxon>Tracheophyta</taxon>
        <taxon>Spermatophyta</taxon>
        <taxon>Magnoliopsida</taxon>
        <taxon>Ranunculales</taxon>
        <taxon>Circaeasteraceae</taxon>
        <taxon>Kingdonia</taxon>
    </lineage>
</organism>
<name>A0A7J7KXS6_9MAGN</name>
<dbReference type="CDD" id="cd00590">
    <property type="entry name" value="RRM_SF"/>
    <property type="match status" value="1"/>
</dbReference>
<dbReference type="Pfam" id="PF00076">
    <property type="entry name" value="RRM_1"/>
    <property type="match status" value="1"/>
</dbReference>
<feature type="domain" description="RRM" evidence="3">
    <location>
        <begin position="80"/>
        <end position="155"/>
    </location>
</feature>
<sequence>MDMFMKSYPDLQRLNNTQRRKAGVIVESIPSPGNNSQVPYQLDLGHLDVPTLPVPANHIPLSSVVNPALFLRFTCKMLYLSYATSETSLRKEFSNFGQVAEVKLIKDEGGKRSRGYAFIQYTSQDDAMLALENLDRKLIQELHRSYLLSIGGTTNTECNPVMLPPCEPPIELELALFEEEKQLPLIESEGKVRPLAEGCSLGNNTSINSHVTDREKVQDLESQHIASRFFINKTWRQYNESDATELDTSPMWMNFKNIPFHMWDKTGVSKIASYIGILLSVDKATEEGTQMYFEKVNVEVKANVALPNTVPVKDSSNKITQAKVQLGAPDMNFLECLWS</sequence>
<dbReference type="PANTHER" id="PTHR48027">
    <property type="entry name" value="HETEROGENEOUS NUCLEAR RIBONUCLEOPROTEIN 87F-RELATED"/>
    <property type="match status" value="1"/>
</dbReference>
<protein>
    <recommendedName>
        <fullName evidence="3">RRM domain-containing protein</fullName>
    </recommendedName>
</protein>
<dbReference type="OrthoDB" id="439808at2759"/>
<dbReference type="SMART" id="SM00360">
    <property type="entry name" value="RRM"/>
    <property type="match status" value="1"/>
</dbReference>
<dbReference type="InterPro" id="IPR000504">
    <property type="entry name" value="RRM_dom"/>
</dbReference>
<accession>A0A7J7KXS6</accession>